<sequence>MHIDWSTLALQTVNALVLVWLLARFLFRPVAEIVAARQKAAQALLADAEASRNAAQADQAAASAETARLAASREAVLQAAQAEADVHKTALLEAARVEAAQLRSDAQAELERARTAQARAIEDDAARLAVGIAGRLLDRLPPQARVQGFIDGAAEALAALPPDTRAEFAAHGEPLALTAARALSAAEAAACAAAFGAALGRPVTLQVREDPALIAGLELTSAHAAVRNHLRHDLDAIRESLLEHGVERR</sequence>
<dbReference type="PANTHER" id="PTHR33445">
    <property type="entry name" value="ATP SYNTHASE SUBUNIT B', CHLOROPLASTIC"/>
    <property type="match status" value="1"/>
</dbReference>
<accession>A0A6J5FX37</accession>
<reference evidence="16 17" key="1">
    <citation type="submission" date="2020-04" db="EMBL/GenBank/DDBJ databases">
        <authorList>
            <person name="De Canck E."/>
        </authorList>
    </citation>
    <scope>NUCLEOTIDE SEQUENCE [LARGE SCALE GENOMIC DNA]</scope>
    <source>
        <strain evidence="16 17">LMG 28688</strain>
    </source>
</reference>
<dbReference type="RefSeq" id="WP_129563702.1">
    <property type="nucleotide sequence ID" value="NZ_CADIKL010000011.1"/>
</dbReference>
<evidence type="ECO:0000313" key="16">
    <source>
        <dbReference type="EMBL" id="CAB3788990.1"/>
    </source>
</evidence>
<comment type="similarity">
    <text evidence="1 13 14">Belongs to the ATPase B chain family.</text>
</comment>
<protein>
    <recommendedName>
        <fullName evidence="13">ATP synthase subunit b</fullName>
    </recommendedName>
    <alternativeName>
        <fullName evidence="13">ATP synthase F(0) sector subunit b</fullName>
    </alternativeName>
    <alternativeName>
        <fullName evidence="13">ATPase subunit I</fullName>
    </alternativeName>
    <alternativeName>
        <fullName evidence="13">F-type ATPase subunit b</fullName>
        <shortName evidence="13">F-ATPase subunit b</shortName>
    </alternativeName>
</protein>
<evidence type="ECO:0000256" key="6">
    <source>
        <dbReference type="ARBA" id="ARBA00022989"/>
    </source>
</evidence>
<dbReference type="PANTHER" id="PTHR33445:SF2">
    <property type="entry name" value="ATP SYNTHASE SUBUNIT B', CHLOROPLASTIC"/>
    <property type="match status" value="1"/>
</dbReference>
<keyword evidence="6 13" id="KW-1133">Transmembrane helix</keyword>
<evidence type="ECO:0000256" key="4">
    <source>
        <dbReference type="ARBA" id="ARBA00022692"/>
    </source>
</evidence>
<organism evidence="16 17">
    <name type="scientific">Paraburkholderia caffeinitolerans</name>
    <dbReference type="NCBI Taxonomy" id="1723730"/>
    <lineage>
        <taxon>Bacteria</taxon>
        <taxon>Pseudomonadati</taxon>
        <taxon>Pseudomonadota</taxon>
        <taxon>Betaproteobacteria</taxon>
        <taxon>Burkholderiales</taxon>
        <taxon>Burkholderiaceae</taxon>
        <taxon>Paraburkholderia</taxon>
    </lineage>
</organism>
<evidence type="ECO:0000256" key="3">
    <source>
        <dbReference type="ARBA" id="ARBA00022547"/>
    </source>
</evidence>
<keyword evidence="8 13" id="KW-0472">Membrane</keyword>
<evidence type="ECO:0000313" key="17">
    <source>
        <dbReference type="Proteomes" id="UP000494119"/>
    </source>
</evidence>
<dbReference type="CDD" id="cd06503">
    <property type="entry name" value="ATP-synt_Fo_b"/>
    <property type="match status" value="1"/>
</dbReference>
<comment type="function">
    <text evidence="11">Component of the F(0) channel, it forms part of the peripheral stalk, linking F(1) to F(0). The b'-subunit is a diverged and duplicated form of b found in plants and photosynthetic bacteria.</text>
</comment>
<dbReference type="AlphaFoldDB" id="A0A6J5FX37"/>
<gene>
    <name evidence="16" type="primary">atpF_2</name>
    <name evidence="13" type="synonym">atpF</name>
    <name evidence="16" type="ORF">LMG28688_02799</name>
</gene>
<dbReference type="GO" id="GO:0045259">
    <property type="term" value="C:proton-transporting ATP synthase complex"/>
    <property type="evidence" value="ECO:0007669"/>
    <property type="project" value="UniProtKB-KW"/>
</dbReference>
<evidence type="ECO:0000256" key="10">
    <source>
        <dbReference type="ARBA" id="ARBA00025198"/>
    </source>
</evidence>
<evidence type="ECO:0000256" key="11">
    <source>
        <dbReference type="ARBA" id="ARBA00025614"/>
    </source>
</evidence>
<evidence type="ECO:0000256" key="13">
    <source>
        <dbReference type="HAMAP-Rule" id="MF_01398"/>
    </source>
</evidence>
<name>A0A6J5FX37_9BURK</name>
<dbReference type="InterPro" id="IPR002146">
    <property type="entry name" value="ATP_synth_b/b'su_bac/chlpt"/>
</dbReference>
<evidence type="ECO:0000256" key="2">
    <source>
        <dbReference type="ARBA" id="ARBA00022448"/>
    </source>
</evidence>
<dbReference type="HAMAP" id="MF_01398">
    <property type="entry name" value="ATP_synth_b_bprime"/>
    <property type="match status" value="1"/>
</dbReference>
<keyword evidence="4 13" id="KW-0812">Transmembrane</keyword>
<evidence type="ECO:0000256" key="15">
    <source>
        <dbReference type="SAM" id="Coils"/>
    </source>
</evidence>
<comment type="function">
    <text evidence="10 13">F(1)F(0) ATP synthase produces ATP from ADP in the presence of a proton or sodium gradient. F-type ATPases consist of two structural domains, F(1) containing the extramembraneous catalytic core and F(0) containing the membrane proton channel, linked together by a central stalk and a peripheral stalk. During catalysis, ATP synthesis in the catalytic domain of F(1) is coupled via a rotary mechanism of the central stalk subunits to proton translocation.</text>
</comment>
<dbReference type="Proteomes" id="UP000494119">
    <property type="component" value="Unassembled WGS sequence"/>
</dbReference>
<dbReference type="EMBL" id="CADIKL010000011">
    <property type="protein sequence ID" value="CAB3788990.1"/>
    <property type="molecule type" value="Genomic_DNA"/>
</dbReference>
<evidence type="ECO:0000256" key="7">
    <source>
        <dbReference type="ARBA" id="ARBA00023065"/>
    </source>
</evidence>
<keyword evidence="13" id="KW-1003">Cell membrane</keyword>
<dbReference type="GO" id="GO:0046933">
    <property type="term" value="F:proton-transporting ATP synthase activity, rotational mechanism"/>
    <property type="evidence" value="ECO:0007669"/>
    <property type="project" value="UniProtKB-UniRule"/>
</dbReference>
<keyword evidence="9 13" id="KW-0066">ATP synthesis</keyword>
<comment type="subcellular location">
    <subcellularLocation>
        <location evidence="13">Cell membrane</location>
        <topology evidence="13">Single-pass membrane protein</topology>
    </subcellularLocation>
    <subcellularLocation>
        <location evidence="12">Endomembrane system</location>
        <topology evidence="12">Single-pass membrane protein</topology>
    </subcellularLocation>
</comment>
<feature type="transmembrane region" description="Helical" evidence="13">
    <location>
        <begin position="6"/>
        <end position="27"/>
    </location>
</feature>
<keyword evidence="3 13" id="KW-0138">CF(0)</keyword>
<dbReference type="Pfam" id="PF00430">
    <property type="entry name" value="ATP-synt_B"/>
    <property type="match status" value="1"/>
</dbReference>
<dbReference type="GO" id="GO:0046961">
    <property type="term" value="F:proton-transporting ATPase activity, rotational mechanism"/>
    <property type="evidence" value="ECO:0007669"/>
    <property type="project" value="TreeGrafter"/>
</dbReference>
<evidence type="ECO:0000256" key="8">
    <source>
        <dbReference type="ARBA" id="ARBA00023136"/>
    </source>
</evidence>
<evidence type="ECO:0000256" key="9">
    <source>
        <dbReference type="ARBA" id="ARBA00023310"/>
    </source>
</evidence>
<feature type="coiled-coil region" evidence="15">
    <location>
        <begin position="92"/>
        <end position="123"/>
    </location>
</feature>
<keyword evidence="17" id="KW-1185">Reference proteome</keyword>
<evidence type="ECO:0000256" key="1">
    <source>
        <dbReference type="ARBA" id="ARBA00005513"/>
    </source>
</evidence>
<evidence type="ECO:0000256" key="5">
    <source>
        <dbReference type="ARBA" id="ARBA00022781"/>
    </source>
</evidence>
<evidence type="ECO:0000256" key="12">
    <source>
        <dbReference type="ARBA" id="ARBA00037847"/>
    </source>
</evidence>
<dbReference type="InterPro" id="IPR050059">
    <property type="entry name" value="ATP_synthase_B_chain"/>
</dbReference>
<keyword evidence="15" id="KW-0175">Coiled coil</keyword>
<keyword evidence="7 13" id="KW-0406">Ion transport</keyword>
<keyword evidence="5 13" id="KW-0375">Hydrogen ion transport</keyword>
<evidence type="ECO:0000256" key="14">
    <source>
        <dbReference type="RuleBase" id="RU003848"/>
    </source>
</evidence>
<dbReference type="GO" id="GO:0012505">
    <property type="term" value="C:endomembrane system"/>
    <property type="evidence" value="ECO:0007669"/>
    <property type="project" value="UniProtKB-SubCell"/>
</dbReference>
<dbReference type="GO" id="GO:0005886">
    <property type="term" value="C:plasma membrane"/>
    <property type="evidence" value="ECO:0007669"/>
    <property type="project" value="UniProtKB-SubCell"/>
</dbReference>
<comment type="subunit">
    <text evidence="13">F-type ATPases have 2 components, F(1) - the catalytic core - and F(0) - the membrane proton channel. F(1) has five subunits: alpha(3), beta(3), gamma(1), delta(1), epsilon(1). F(0) has three main subunits: a(1), b(2) and c(10-14). The alpha and beta chains form an alternating ring which encloses part of the gamma chain. F(1) is attached to F(0) by a central stalk formed by the gamma and epsilon chains, while a peripheral stalk is formed by the delta and b chains.</text>
</comment>
<keyword evidence="2 13" id="KW-0813">Transport</keyword>
<proteinExistence type="inferred from homology"/>